<organism evidence="1 2">
    <name type="scientific">Suillus fuscotomentosus</name>
    <dbReference type="NCBI Taxonomy" id="1912939"/>
    <lineage>
        <taxon>Eukaryota</taxon>
        <taxon>Fungi</taxon>
        <taxon>Dikarya</taxon>
        <taxon>Basidiomycota</taxon>
        <taxon>Agaricomycotina</taxon>
        <taxon>Agaricomycetes</taxon>
        <taxon>Agaricomycetidae</taxon>
        <taxon>Boletales</taxon>
        <taxon>Suillineae</taxon>
        <taxon>Suillaceae</taxon>
        <taxon>Suillus</taxon>
    </lineage>
</organism>
<sequence length="59" mass="6823">PRMAISVELFAFYRSFFEHSCDAVNALASTLNTHYIRRGYRITNAKVCGRLRMLVQLLT</sequence>
<gene>
    <name evidence="1" type="ORF">F5891DRAFT_962452</name>
</gene>
<dbReference type="AlphaFoldDB" id="A0AAD4DTS0"/>
<reference evidence="1" key="1">
    <citation type="journal article" date="2020" name="New Phytol.">
        <title>Comparative genomics reveals dynamic genome evolution in host specialist ectomycorrhizal fungi.</title>
        <authorList>
            <person name="Lofgren L.A."/>
            <person name="Nguyen N.H."/>
            <person name="Vilgalys R."/>
            <person name="Ruytinx J."/>
            <person name="Liao H.L."/>
            <person name="Branco S."/>
            <person name="Kuo A."/>
            <person name="LaButti K."/>
            <person name="Lipzen A."/>
            <person name="Andreopoulos W."/>
            <person name="Pangilinan J."/>
            <person name="Riley R."/>
            <person name="Hundley H."/>
            <person name="Na H."/>
            <person name="Barry K."/>
            <person name="Grigoriev I.V."/>
            <person name="Stajich J.E."/>
            <person name="Kennedy P.G."/>
        </authorList>
    </citation>
    <scope>NUCLEOTIDE SEQUENCE</scope>
    <source>
        <strain evidence="1">FC203</strain>
    </source>
</reference>
<keyword evidence="2" id="KW-1185">Reference proteome</keyword>
<accession>A0AAD4DTS0</accession>
<dbReference type="EMBL" id="JABBWK010000090">
    <property type="protein sequence ID" value="KAG1893800.1"/>
    <property type="molecule type" value="Genomic_DNA"/>
</dbReference>
<feature type="non-terminal residue" evidence="1">
    <location>
        <position position="1"/>
    </location>
</feature>
<dbReference type="RefSeq" id="XP_041219376.1">
    <property type="nucleotide sequence ID" value="XM_041375899.1"/>
</dbReference>
<proteinExistence type="predicted"/>
<dbReference type="GeneID" id="64670197"/>
<comment type="caution">
    <text evidence="1">The sequence shown here is derived from an EMBL/GenBank/DDBJ whole genome shotgun (WGS) entry which is preliminary data.</text>
</comment>
<name>A0AAD4DTS0_9AGAM</name>
<protein>
    <submittedName>
        <fullName evidence="1">Uncharacterized protein</fullName>
    </submittedName>
</protein>
<evidence type="ECO:0000313" key="1">
    <source>
        <dbReference type="EMBL" id="KAG1893800.1"/>
    </source>
</evidence>
<evidence type="ECO:0000313" key="2">
    <source>
        <dbReference type="Proteomes" id="UP001195769"/>
    </source>
</evidence>
<dbReference type="Proteomes" id="UP001195769">
    <property type="component" value="Unassembled WGS sequence"/>
</dbReference>